<name>A0A814RFU2_9BILA</name>
<dbReference type="Proteomes" id="UP000663832">
    <property type="component" value="Unassembled WGS sequence"/>
</dbReference>
<accession>A0A814RFU2</accession>
<reference evidence="2" key="1">
    <citation type="submission" date="2021-02" db="EMBL/GenBank/DDBJ databases">
        <authorList>
            <person name="Nowell W R."/>
        </authorList>
    </citation>
    <scope>NUCLEOTIDE SEQUENCE</scope>
</reference>
<organism evidence="2 3">
    <name type="scientific">Adineta steineri</name>
    <dbReference type="NCBI Taxonomy" id="433720"/>
    <lineage>
        <taxon>Eukaryota</taxon>
        <taxon>Metazoa</taxon>
        <taxon>Spiralia</taxon>
        <taxon>Gnathifera</taxon>
        <taxon>Rotifera</taxon>
        <taxon>Eurotatoria</taxon>
        <taxon>Bdelloidea</taxon>
        <taxon>Adinetida</taxon>
        <taxon>Adinetidae</taxon>
        <taxon>Adineta</taxon>
    </lineage>
</organism>
<dbReference type="AlphaFoldDB" id="A0A814RFU2"/>
<dbReference type="PANTHER" id="PTHR33488:SF2">
    <property type="entry name" value="EARLY ENDOSOME ANTIGEN 1-LIKE"/>
    <property type="match status" value="1"/>
</dbReference>
<keyword evidence="1" id="KW-0732">Signal</keyword>
<keyword evidence="3" id="KW-1185">Reference proteome</keyword>
<evidence type="ECO:0000313" key="3">
    <source>
        <dbReference type="Proteomes" id="UP000663832"/>
    </source>
</evidence>
<dbReference type="PANTHER" id="PTHR33488">
    <property type="entry name" value="ZGC:162509"/>
    <property type="match status" value="1"/>
</dbReference>
<dbReference type="OrthoDB" id="10006148at2759"/>
<feature type="chain" id="PRO_5033061069" evidence="1">
    <location>
        <begin position="22"/>
        <end position="374"/>
    </location>
</feature>
<protein>
    <submittedName>
        <fullName evidence="2">Uncharacterized protein</fullName>
    </submittedName>
</protein>
<feature type="signal peptide" evidence="1">
    <location>
        <begin position="1"/>
        <end position="21"/>
    </location>
</feature>
<proteinExistence type="predicted"/>
<evidence type="ECO:0000256" key="1">
    <source>
        <dbReference type="SAM" id="SignalP"/>
    </source>
</evidence>
<dbReference type="EMBL" id="CAJNOM010000144">
    <property type="protein sequence ID" value="CAF1133330.1"/>
    <property type="molecule type" value="Genomic_DNA"/>
</dbReference>
<comment type="caution">
    <text evidence="2">The sequence shown here is derived from an EMBL/GenBank/DDBJ whole genome shotgun (WGS) entry which is preliminary data.</text>
</comment>
<evidence type="ECO:0000313" key="2">
    <source>
        <dbReference type="EMBL" id="CAF1133330.1"/>
    </source>
</evidence>
<sequence>MWMFLTLFIWLIANDQQFILANSLTKDLSIDSMISYITAIAPRDLAEHKIENERLIQEWQDWILGNVMGINYLNSLMVHASKQDFAFTIPSGYSVGYVQNKTSFRQTVSQLATETRNALSGAREDLNRVHTGLERVPEKLKTMVLLMKQAPLELLLMLFPDSFNDIEKLTNDSLVVLRKPEKSFEQVLNLLTEINHLLTTTQTDQMISLQVSDIKIQWTYLTQMIKELSERAEVTRNKFLLQFNYILERILDPKFPLTDDNRNFIIFLLLPALIEIDQTSDILGTITKVYTDMSFLYTDEELGSYGHLILLTKEEDRKRYLKQFQYGLLKQVIQIARLASERHSGFIRRDKNRKENYEKFLAETSPDDLMSLLG</sequence>
<gene>
    <name evidence="2" type="ORF">QVE165_LOCUS22062</name>
</gene>